<dbReference type="InterPro" id="IPR036514">
    <property type="entry name" value="SGNH_hydro_sf"/>
</dbReference>
<dbReference type="AlphaFoldDB" id="A0A369J4Z0"/>
<dbReference type="Pfam" id="PF00657">
    <property type="entry name" value="Lipase_GDSL"/>
    <property type="match status" value="1"/>
</dbReference>
<keyword evidence="1" id="KW-0812">Transmembrane</keyword>
<gene>
    <name evidence="2" type="ORF">Hypma_003136</name>
</gene>
<name>A0A369J4Z0_HYPMA</name>
<protein>
    <recommendedName>
        <fullName evidence="4">Thermolabile hemolysin</fullName>
    </recommendedName>
</protein>
<evidence type="ECO:0000313" key="3">
    <source>
        <dbReference type="Proteomes" id="UP000076154"/>
    </source>
</evidence>
<proteinExistence type="predicted"/>
<accession>A0A369J4Z0</accession>
<keyword evidence="1" id="KW-0472">Membrane</keyword>
<evidence type="ECO:0008006" key="4">
    <source>
        <dbReference type="Google" id="ProtNLM"/>
    </source>
</evidence>
<keyword evidence="1" id="KW-1133">Transmembrane helix</keyword>
<evidence type="ECO:0000256" key="1">
    <source>
        <dbReference type="SAM" id="Phobius"/>
    </source>
</evidence>
<feature type="transmembrane region" description="Helical" evidence="1">
    <location>
        <begin position="198"/>
        <end position="215"/>
    </location>
</feature>
<keyword evidence="3" id="KW-1185">Reference proteome</keyword>
<dbReference type="Gene3D" id="3.40.50.1110">
    <property type="entry name" value="SGNH hydrolase"/>
    <property type="match status" value="1"/>
</dbReference>
<dbReference type="OrthoDB" id="1600564at2759"/>
<evidence type="ECO:0000313" key="2">
    <source>
        <dbReference type="EMBL" id="RDB16230.1"/>
    </source>
</evidence>
<dbReference type="InterPro" id="IPR001087">
    <property type="entry name" value="GDSL"/>
</dbReference>
<sequence length="538" mass="59594">MRRTRNRRWIANGISFSAPHIVSPFLFKNILGLSLLERGIAEVIRLAYHAFRECVYEAENRTTNKFSRRARQNGRHQLPSCRRQLKTKYIHTPPSEALRDGDYAMKVRQHRRNLMTVTMAQQLIFGLLSSRASMLNGTNLQSSRDLRSSIISTVSCIRVGILRAGTARCYFLLSSVIYTGELLSTSEHLKTRMEQSELLVAYTMMLTSLLTLILLCRNSHAGSSPQRRQVRNDGIHLAVGPRCGPLYGTTADVNAGLDPTRLKTVVSFGDSYTDGGKDDGSPLDPPIIIPPSPLAGGRSTNGLTWVEHVTNDIGATLKDYAQSAACIDLSLWPSNPRQVDFIGQVQTFLKQNNTLDPDTTLYSVFFGINDYLASLIDGDHMQAAAQALLAQIELLASPPANGRSFMVLDVYGRGTTAPQGEAFKQTVFSGLHNLHTRTNGTKLAVSYVDFATIWNGVLSPDPGFKAFGYVSTDSCTQCTEENGCSTIGACSDPEHYFYWIPGHPSKETDRIMADFVAEVWNQCRSLNIHIEFRSTLNV</sequence>
<reference evidence="2" key="1">
    <citation type="submission" date="2018-04" db="EMBL/GenBank/DDBJ databases">
        <title>Whole genome sequencing of Hypsizygus marmoreus.</title>
        <authorList>
            <person name="Choi I.-G."/>
            <person name="Min B."/>
            <person name="Kim J.-G."/>
            <person name="Kim S."/>
            <person name="Oh Y.-L."/>
            <person name="Kong W.-S."/>
            <person name="Park H."/>
            <person name="Jeong J."/>
            <person name="Song E.-S."/>
        </authorList>
    </citation>
    <scope>NUCLEOTIDE SEQUENCE [LARGE SCALE GENOMIC DNA]</scope>
    <source>
        <strain evidence="2">51987-8</strain>
    </source>
</reference>
<dbReference type="SUPFAM" id="SSF52266">
    <property type="entry name" value="SGNH hydrolase"/>
    <property type="match status" value="1"/>
</dbReference>
<comment type="caution">
    <text evidence="2">The sequence shown here is derived from an EMBL/GenBank/DDBJ whole genome shotgun (WGS) entry which is preliminary data.</text>
</comment>
<dbReference type="InParanoid" id="A0A369J4Z0"/>
<dbReference type="GO" id="GO:0016788">
    <property type="term" value="F:hydrolase activity, acting on ester bonds"/>
    <property type="evidence" value="ECO:0007669"/>
    <property type="project" value="InterPro"/>
</dbReference>
<dbReference type="Proteomes" id="UP000076154">
    <property type="component" value="Unassembled WGS sequence"/>
</dbReference>
<dbReference type="EMBL" id="LUEZ02000129">
    <property type="protein sequence ID" value="RDB16230.1"/>
    <property type="molecule type" value="Genomic_DNA"/>
</dbReference>
<organism evidence="2 3">
    <name type="scientific">Hypsizygus marmoreus</name>
    <name type="common">White beech mushroom</name>
    <name type="synonym">Agaricus marmoreus</name>
    <dbReference type="NCBI Taxonomy" id="39966"/>
    <lineage>
        <taxon>Eukaryota</taxon>
        <taxon>Fungi</taxon>
        <taxon>Dikarya</taxon>
        <taxon>Basidiomycota</taxon>
        <taxon>Agaricomycotina</taxon>
        <taxon>Agaricomycetes</taxon>
        <taxon>Agaricomycetidae</taxon>
        <taxon>Agaricales</taxon>
        <taxon>Tricholomatineae</taxon>
        <taxon>Lyophyllaceae</taxon>
        <taxon>Hypsizygus</taxon>
    </lineage>
</organism>